<reference evidence="2 3" key="2">
    <citation type="submission" date="2021-10" db="EMBL/GenBank/DDBJ databases">
        <authorList>
            <person name="Piombo E."/>
        </authorList>
    </citation>
    <scope>NUCLEOTIDE SEQUENCE [LARGE SCALE GENOMIC DNA]</scope>
</reference>
<dbReference type="AlphaFoldDB" id="A0A9N9W5Z7"/>
<dbReference type="InterPro" id="IPR023213">
    <property type="entry name" value="CAT-like_dom_sf"/>
</dbReference>
<protein>
    <recommendedName>
        <fullName evidence="4">Trichothecene 3-O-acetyltransferase</fullName>
    </recommendedName>
</protein>
<keyword evidence="1" id="KW-0808">Transferase</keyword>
<keyword evidence="3" id="KW-1185">Reference proteome</keyword>
<evidence type="ECO:0008006" key="4">
    <source>
        <dbReference type="Google" id="ProtNLM"/>
    </source>
</evidence>
<name>A0A9N9W5Z7_9HYPO</name>
<dbReference type="EMBL" id="CABFOC020000003">
    <property type="protein sequence ID" value="CAH0043641.1"/>
    <property type="molecule type" value="Genomic_DNA"/>
</dbReference>
<dbReference type="Pfam" id="PF02458">
    <property type="entry name" value="Transferase"/>
    <property type="match status" value="1"/>
</dbReference>
<proteinExistence type="predicted"/>
<sequence>MSSSTAQQILLQPTGWKAESKRYPLSLMGHVMPKIYVLVSEVFALPELADTQANEAITENLKAGLEFAISRFPILAGDLEMDAASGRMWVSTTAETKVHLHVKHMLGEEDFPSYSELACKDFPAALLKGHQLLPDSVTAKQLHSPLGDNNEDGIAAAAFQLNFIRGGLIIAMAVHHSVSDGPGCDGFLSTWAENSVAALNGAPFIPNETPFSLHGTKLDMEGISPDQMKELQDALPVVRDAGGPMPPPPAGFKMPALVSHMWHFPKSKTEVLKAKASSSGDANWISTYDAIMAVLWSSITRAKIDLLQPDKSAKATLVHAVDTRKVWSPPLPERFLGVGATAARCEPLSVQDLVAVENLSKVAATVRSSIKAVTPDHLRRLLQWVEGHEDKRWLEISINSFLGLDLGASSWQGMKAYEKHDFGFGLPKALRWPSPPFEGFVFLYPSRAGVEGAEEDEGIEVCVCLEESCHNRLMEDQVLLEYAQLRGLE</sequence>
<dbReference type="Proteomes" id="UP000775872">
    <property type="component" value="Unassembled WGS sequence"/>
</dbReference>
<evidence type="ECO:0000313" key="2">
    <source>
        <dbReference type="EMBL" id="CAH0043641.1"/>
    </source>
</evidence>
<evidence type="ECO:0000256" key="1">
    <source>
        <dbReference type="ARBA" id="ARBA00022679"/>
    </source>
</evidence>
<dbReference type="OrthoDB" id="1862401at2759"/>
<evidence type="ECO:0000313" key="3">
    <source>
        <dbReference type="Proteomes" id="UP000775872"/>
    </source>
</evidence>
<dbReference type="PANTHER" id="PTHR31896">
    <property type="entry name" value="FAMILY REGULATORY PROTEIN, PUTATIVE (AFU_ORTHOLOGUE AFUA_3G14730)-RELATED"/>
    <property type="match status" value="1"/>
</dbReference>
<dbReference type="PANTHER" id="PTHR31896:SF64">
    <property type="entry name" value="TRICHOTHECENE 3-O-ACETYLTRANSFERASE"/>
    <property type="match status" value="1"/>
</dbReference>
<dbReference type="InterPro" id="IPR051283">
    <property type="entry name" value="Sec_Metabolite_Acyltrans"/>
</dbReference>
<reference evidence="3" key="1">
    <citation type="submission" date="2019-06" db="EMBL/GenBank/DDBJ databases">
        <authorList>
            <person name="Broberg M."/>
        </authorList>
    </citation>
    <scope>NUCLEOTIDE SEQUENCE [LARGE SCALE GENOMIC DNA]</scope>
</reference>
<dbReference type="GO" id="GO:0016740">
    <property type="term" value="F:transferase activity"/>
    <property type="evidence" value="ECO:0007669"/>
    <property type="project" value="UniProtKB-KW"/>
</dbReference>
<dbReference type="Gene3D" id="3.30.559.10">
    <property type="entry name" value="Chloramphenicol acetyltransferase-like domain"/>
    <property type="match status" value="2"/>
</dbReference>
<comment type="caution">
    <text evidence="2">The sequence shown here is derived from an EMBL/GenBank/DDBJ whole genome shotgun (WGS) entry which is preliminary data.</text>
</comment>
<accession>A0A9N9W5Z7</accession>
<organism evidence="2 3">
    <name type="scientific">Clonostachys solani</name>
    <dbReference type="NCBI Taxonomy" id="160281"/>
    <lineage>
        <taxon>Eukaryota</taxon>
        <taxon>Fungi</taxon>
        <taxon>Dikarya</taxon>
        <taxon>Ascomycota</taxon>
        <taxon>Pezizomycotina</taxon>
        <taxon>Sordariomycetes</taxon>
        <taxon>Hypocreomycetidae</taxon>
        <taxon>Hypocreales</taxon>
        <taxon>Bionectriaceae</taxon>
        <taxon>Clonostachys</taxon>
    </lineage>
</organism>
<gene>
    <name evidence="2" type="ORF">CSOL1703_00009533</name>
</gene>